<protein>
    <submittedName>
        <fullName evidence="4">TolC family protein</fullName>
    </submittedName>
</protein>
<dbReference type="PANTHER" id="PTHR30203:SF24">
    <property type="entry name" value="BLR4935 PROTEIN"/>
    <property type="match status" value="1"/>
</dbReference>
<feature type="signal peptide" evidence="3">
    <location>
        <begin position="1"/>
        <end position="31"/>
    </location>
</feature>
<gene>
    <name evidence="4" type="ORF">OIK40_06640</name>
</gene>
<evidence type="ECO:0000256" key="2">
    <source>
        <dbReference type="SAM" id="Coils"/>
    </source>
</evidence>
<dbReference type="PANTHER" id="PTHR30203">
    <property type="entry name" value="OUTER MEMBRANE CATION EFFLUX PROTEIN"/>
    <property type="match status" value="1"/>
</dbReference>
<name>A0ABT5JPL8_9SPHN</name>
<keyword evidence="5" id="KW-1185">Reference proteome</keyword>
<keyword evidence="3" id="KW-0732">Signal</keyword>
<evidence type="ECO:0000256" key="1">
    <source>
        <dbReference type="ARBA" id="ARBA00007613"/>
    </source>
</evidence>
<reference evidence="4 5" key="1">
    <citation type="submission" date="2022-10" db="EMBL/GenBank/DDBJ databases">
        <title>Erythrobacter sp. sf7 Genome sequencing.</title>
        <authorList>
            <person name="Park S."/>
        </authorList>
    </citation>
    <scope>NUCLEOTIDE SEQUENCE [LARGE SCALE GENOMIC DNA]</scope>
    <source>
        <strain evidence="5">sf7</strain>
    </source>
</reference>
<evidence type="ECO:0000256" key="3">
    <source>
        <dbReference type="SAM" id="SignalP"/>
    </source>
</evidence>
<dbReference type="InterPro" id="IPR010131">
    <property type="entry name" value="MdtP/NodT-like"/>
</dbReference>
<dbReference type="EMBL" id="JAQQXQ010000004">
    <property type="protein sequence ID" value="MDC8754320.1"/>
    <property type="molecule type" value="Genomic_DNA"/>
</dbReference>
<accession>A0ABT5JPL8</accession>
<evidence type="ECO:0000313" key="4">
    <source>
        <dbReference type="EMBL" id="MDC8754320.1"/>
    </source>
</evidence>
<dbReference type="Proteomes" id="UP001216558">
    <property type="component" value="Unassembled WGS sequence"/>
</dbReference>
<proteinExistence type="inferred from homology"/>
<dbReference type="InterPro" id="IPR003423">
    <property type="entry name" value="OMP_efflux"/>
</dbReference>
<comment type="similarity">
    <text evidence="1">Belongs to the outer membrane factor (OMF) (TC 1.B.17) family.</text>
</comment>
<sequence>MARSLALQSRAWLACGAAALALAAMPTPALAQDIAPLEEPIDVALRTGPLLPGEVLRSSALTFPSILEAFEREAAARSDQLSADGAFDLMLKGEYYDRLTGFYSGGFGKVEARQPLRPYGAEVFGSYRVSDGDFPTYENYNFTNQLGEVKVGALFSLLRNRDIDARRFAIEDTRLAASQAQLDVMLVQLNVQHEALRAYWRWVAAGEEIRVFEELLEIAEARQVGLAREVNEGARPRIALTENEQNLLIRRSLLEEAKRNFLVAANSLGFYLRGSDGQMIVPTREMLPELARMEAVAPVEQLVATPVSEVIQSRPELQTFKLALERANNRVELRRNDLQPKLDASVELSRDFGALGPGGPGFDSTDAVVGLTFTVPLQRREARGRLQRAEAELRETELRQRRIADQITTEVSNIIDNLSAALKIADLADAEVKQASAMVQAERTRFRLGAGEFFLVNAREEAAANAQVKAIRAKLAGRLAEASYNAATMNLTALGLE</sequence>
<dbReference type="Pfam" id="PF02321">
    <property type="entry name" value="OEP"/>
    <property type="match status" value="1"/>
</dbReference>
<comment type="caution">
    <text evidence="4">The sequence shown here is derived from an EMBL/GenBank/DDBJ whole genome shotgun (WGS) entry which is preliminary data.</text>
</comment>
<dbReference type="Gene3D" id="1.20.1600.10">
    <property type="entry name" value="Outer membrane efflux proteins (OEP)"/>
    <property type="match status" value="1"/>
</dbReference>
<evidence type="ECO:0000313" key="5">
    <source>
        <dbReference type="Proteomes" id="UP001216558"/>
    </source>
</evidence>
<organism evidence="4 5">
    <name type="scientific">Erythrobacter fulvus</name>
    <dbReference type="NCBI Taxonomy" id="2987523"/>
    <lineage>
        <taxon>Bacteria</taxon>
        <taxon>Pseudomonadati</taxon>
        <taxon>Pseudomonadota</taxon>
        <taxon>Alphaproteobacteria</taxon>
        <taxon>Sphingomonadales</taxon>
        <taxon>Erythrobacteraceae</taxon>
        <taxon>Erythrobacter/Porphyrobacter group</taxon>
        <taxon>Erythrobacter</taxon>
    </lineage>
</organism>
<keyword evidence="2" id="KW-0175">Coiled coil</keyword>
<dbReference type="SUPFAM" id="SSF56954">
    <property type="entry name" value="Outer membrane efflux proteins (OEP)"/>
    <property type="match status" value="1"/>
</dbReference>
<dbReference type="RefSeq" id="WP_273677213.1">
    <property type="nucleotide sequence ID" value="NZ_JAQQXQ010000004.1"/>
</dbReference>
<feature type="coiled-coil region" evidence="2">
    <location>
        <begin position="379"/>
        <end position="406"/>
    </location>
</feature>
<feature type="chain" id="PRO_5047412585" evidence="3">
    <location>
        <begin position="32"/>
        <end position="497"/>
    </location>
</feature>